<feature type="domain" description="LysM" evidence="2">
    <location>
        <begin position="66"/>
        <end position="115"/>
    </location>
</feature>
<comment type="caution">
    <text evidence="3">The sequence shown here is derived from an EMBL/GenBank/DDBJ whole genome shotgun (WGS) entry which is preliminary data.</text>
</comment>
<dbReference type="EMBL" id="JAUHJR010000001">
    <property type="protein sequence ID" value="MDN4159970.1"/>
    <property type="molecule type" value="Genomic_DNA"/>
</dbReference>
<keyword evidence="1" id="KW-0812">Transmembrane</keyword>
<feature type="transmembrane region" description="Helical" evidence="1">
    <location>
        <begin position="34"/>
        <end position="55"/>
    </location>
</feature>
<evidence type="ECO:0000256" key="1">
    <source>
        <dbReference type="SAM" id="Phobius"/>
    </source>
</evidence>
<dbReference type="CDD" id="cd00118">
    <property type="entry name" value="LysM"/>
    <property type="match status" value="1"/>
</dbReference>
<evidence type="ECO:0000313" key="4">
    <source>
        <dbReference type="Proteomes" id="UP001168537"/>
    </source>
</evidence>
<sequence length="118" mass="12325">MSTITATRVPHLATPARTATRTTVRLTRRGRLTVFLLALTAVLAAGLFIAAGSVATEEAGTPEPTRVVMVGTGETLWGIAADLADDGDVRATMREIERLNALDSAVLDAGQRLVVPAS</sequence>
<accession>A0ABT8EPB9</accession>
<keyword evidence="4" id="KW-1185">Reference proteome</keyword>
<gene>
    <name evidence="3" type="ORF">QWY29_01280</name>
</gene>
<dbReference type="PROSITE" id="PS51782">
    <property type="entry name" value="LYSM"/>
    <property type="match status" value="1"/>
</dbReference>
<dbReference type="Proteomes" id="UP001168537">
    <property type="component" value="Unassembled WGS sequence"/>
</dbReference>
<dbReference type="SMART" id="SM00257">
    <property type="entry name" value="LysM"/>
    <property type="match status" value="1"/>
</dbReference>
<evidence type="ECO:0000259" key="2">
    <source>
        <dbReference type="PROSITE" id="PS51782"/>
    </source>
</evidence>
<organism evidence="3 4">
    <name type="scientific">Nocardioides abyssi</name>
    <dbReference type="NCBI Taxonomy" id="3058370"/>
    <lineage>
        <taxon>Bacteria</taxon>
        <taxon>Bacillati</taxon>
        <taxon>Actinomycetota</taxon>
        <taxon>Actinomycetes</taxon>
        <taxon>Propionibacteriales</taxon>
        <taxon>Nocardioidaceae</taxon>
        <taxon>Nocardioides</taxon>
    </lineage>
</organism>
<name>A0ABT8EPB9_9ACTN</name>
<dbReference type="SUPFAM" id="SSF54106">
    <property type="entry name" value="LysM domain"/>
    <property type="match status" value="1"/>
</dbReference>
<dbReference type="InterPro" id="IPR036779">
    <property type="entry name" value="LysM_dom_sf"/>
</dbReference>
<reference evidence="3" key="1">
    <citation type="submission" date="2023-06" db="EMBL/GenBank/DDBJ databases">
        <title>Draft genome sequence of Nocardioides sp. SOB72.</title>
        <authorList>
            <person name="Zhang G."/>
        </authorList>
    </citation>
    <scope>NUCLEOTIDE SEQUENCE</scope>
    <source>
        <strain evidence="3">SOB72</strain>
    </source>
</reference>
<dbReference type="Gene3D" id="3.10.350.10">
    <property type="entry name" value="LysM domain"/>
    <property type="match status" value="1"/>
</dbReference>
<dbReference type="RefSeq" id="WP_300958842.1">
    <property type="nucleotide sequence ID" value="NZ_JAUHJR010000001.1"/>
</dbReference>
<protein>
    <submittedName>
        <fullName evidence="3">LysM peptidoglycan-binding domain-containing protein</fullName>
    </submittedName>
</protein>
<dbReference type="InterPro" id="IPR018392">
    <property type="entry name" value="LysM"/>
</dbReference>
<keyword evidence="1" id="KW-1133">Transmembrane helix</keyword>
<evidence type="ECO:0000313" key="3">
    <source>
        <dbReference type="EMBL" id="MDN4159970.1"/>
    </source>
</evidence>
<keyword evidence="1" id="KW-0472">Membrane</keyword>
<dbReference type="Pfam" id="PF01476">
    <property type="entry name" value="LysM"/>
    <property type="match status" value="1"/>
</dbReference>
<proteinExistence type="predicted"/>